<evidence type="ECO:0000256" key="1">
    <source>
        <dbReference type="ARBA" id="ARBA00022737"/>
    </source>
</evidence>
<protein>
    <submittedName>
        <fullName evidence="3">Glucosamine--fructose-6-phosphate aminotransferase</fullName>
    </submittedName>
</protein>
<name>A0A0M0LJ88_9BACL</name>
<dbReference type="CDD" id="cd05008">
    <property type="entry name" value="SIS_GlmS_GlmD_1"/>
    <property type="match status" value="1"/>
</dbReference>
<dbReference type="GeneID" id="301134697"/>
<dbReference type="PROSITE" id="PS51464">
    <property type="entry name" value="SIS"/>
    <property type="match status" value="2"/>
</dbReference>
<dbReference type="GO" id="GO:0097367">
    <property type="term" value="F:carbohydrate derivative binding"/>
    <property type="evidence" value="ECO:0007669"/>
    <property type="project" value="InterPro"/>
</dbReference>
<dbReference type="OrthoDB" id="9779207at2"/>
<accession>A0A0M0LJ88</accession>
<dbReference type="Gene3D" id="3.40.50.10490">
    <property type="entry name" value="Glucose-6-phosphate isomerase like protein, domain 1"/>
    <property type="match status" value="2"/>
</dbReference>
<dbReference type="InterPro" id="IPR001347">
    <property type="entry name" value="SIS_dom"/>
</dbReference>
<evidence type="ECO:0000259" key="2">
    <source>
        <dbReference type="PROSITE" id="PS51464"/>
    </source>
</evidence>
<organism evidence="3 4">
    <name type="scientific">Viridibacillus arvi</name>
    <dbReference type="NCBI Taxonomy" id="263475"/>
    <lineage>
        <taxon>Bacteria</taxon>
        <taxon>Bacillati</taxon>
        <taxon>Bacillota</taxon>
        <taxon>Bacilli</taxon>
        <taxon>Bacillales</taxon>
        <taxon>Caryophanaceae</taxon>
        <taxon>Viridibacillus</taxon>
    </lineage>
</organism>
<gene>
    <name evidence="3" type="ORF">AMD00_00990</name>
</gene>
<dbReference type="PANTHER" id="PTHR10937">
    <property type="entry name" value="GLUCOSAMINE--FRUCTOSE-6-PHOSPHATE AMINOTRANSFERASE, ISOMERIZING"/>
    <property type="match status" value="1"/>
</dbReference>
<dbReference type="InterPro" id="IPR046348">
    <property type="entry name" value="SIS_dom_sf"/>
</dbReference>
<dbReference type="Pfam" id="PF01380">
    <property type="entry name" value="SIS"/>
    <property type="match status" value="2"/>
</dbReference>
<dbReference type="GO" id="GO:0008483">
    <property type="term" value="F:transaminase activity"/>
    <property type="evidence" value="ECO:0007669"/>
    <property type="project" value="UniProtKB-KW"/>
</dbReference>
<feature type="domain" description="SIS" evidence="2">
    <location>
        <begin position="190"/>
        <end position="328"/>
    </location>
</feature>
<dbReference type="InterPro" id="IPR035466">
    <property type="entry name" value="GlmS/AgaS_SIS"/>
</dbReference>
<proteinExistence type="predicted"/>
<dbReference type="Proteomes" id="UP000036867">
    <property type="component" value="Unassembled WGS sequence"/>
</dbReference>
<dbReference type="STRING" id="263475.AMD00_00990"/>
<dbReference type="CDD" id="cd05009">
    <property type="entry name" value="SIS_GlmS_GlmD_2"/>
    <property type="match status" value="1"/>
</dbReference>
<evidence type="ECO:0000313" key="4">
    <source>
        <dbReference type="Proteomes" id="UP000036867"/>
    </source>
</evidence>
<feature type="domain" description="SIS" evidence="2">
    <location>
        <begin position="24"/>
        <end position="173"/>
    </location>
</feature>
<dbReference type="InterPro" id="IPR035490">
    <property type="entry name" value="GlmS/FrlB_SIS"/>
</dbReference>
<keyword evidence="3" id="KW-0032">Aminotransferase</keyword>
<dbReference type="RefSeq" id="WP_053415237.1">
    <property type="nucleotide sequence ID" value="NZ_LILB01000001.1"/>
</dbReference>
<sequence>MYTYKEITGQGEQLQKTLEIVENLNLEIGNVDQVLFTGCGTSYYIAASAAKYFQTVTGVFASAIPASELFLHTSSCIVPGKKYLIVAISRSGTTSEILIALDHLKGHADLSTMAITCNGDTPMATAADKVIALDHISEKSVVMTQSFSNMLYGLQVFAATQANSTHNLNELKQIPQLVAEALTNEDLTKVVAEDLSKTRIIFLGSGSYNGIAKEATLKLKEMTQTECESYSNLEFRHGPISIVDETTVVILMTQLETADYDQALVKDIQKLGGCVLTIGTTPEGFEADHIIKLTDEISDLNRHGMYVPYLQLLAYQRAIHLGYNPDKPRNLTQVVKLA</sequence>
<dbReference type="EMBL" id="LILB01000001">
    <property type="protein sequence ID" value="KOO51114.1"/>
    <property type="molecule type" value="Genomic_DNA"/>
</dbReference>
<dbReference type="GO" id="GO:1901135">
    <property type="term" value="P:carbohydrate derivative metabolic process"/>
    <property type="evidence" value="ECO:0007669"/>
    <property type="project" value="InterPro"/>
</dbReference>
<keyword evidence="4" id="KW-1185">Reference proteome</keyword>
<reference evidence="4" key="1">
    <citation type="submission" date="2015-08" db="EMBL/GenBank/DDBJ databases">
        <title>Fjat-10028 dsm 16317.</title>
        <authorList>
            <person name="Liu B."/>
            <person name="Wang J."/>
            <person name="Zhu Y."/>
            <person name="Liu G."/>
            <person name="Chen Q."/>
            <person name="Chen Z."/>
            <person name="Lan J."/>
            <person name="Che J."/>
            <person name="Ge C."/>
            <person name="Shi H."/>
            <person name="Pan Z."/>
            <person name="Liu X."/>
        </authorList>
    </citation>
    <scope>NUCLEOTIDE SEQUENCE [LARGE SCALE GENOMIC DNA]</scope>
    <source>
        <strain evidence="4">DSM 16317</strain>
    </source>
</reference>
<keyword evidence="1" id="KW-0677">Repeat</keyword>
<comment type="caution">
    <text evidence="3">The sequence shown here is derived from an EMBL/GenBank/DDBJ whole genome shotgun (WGS) entry which is preliminary data.</text>
</comment>
<dbReference type="PANTHER" id="PTHR10937:SF4">
    <property type="entry name" value="GLUCOSAMINE-6-PHOSPHATE DEAMINASE"/>
    <property type="match status" value="1"/>
</dbReference>
<dbReference type="SUPFAM" id="SSF53697">
    <property type="entry name" value="SIS domain"/>
    <property type="match status" value="1"/>
</dbReference>
<keyword evidence="3" id="KW-0808">Transferase</keyword>
<dbReference type="AlphaFoldDB" id="A0A0M0LJ88"/>
<dbReference type="PATRIC" id="fig|263475.3.peg.509"/>
<evidence type="ECO:0000313" key="3">
    <source>
        <dbReference type="EMBL" id="KOO51114.1"/>
    </source>
</evidence>